<proteinExistence type="predicted"/>
<keyword evidence="1" id="KW-0472">Membrane</keyword>
<evidence type="ECO:0000313" key="3">
    <source>
        <dbReference type="Proteomes" id="UP000054549"/>
    </source>
</evidence>
<dbReference type="AlphaFoldDB" id="A0A0C2WFG9"/>
<name>A0A0C2WFG9_AMAMK</name>
<sequence>MSMGPFAFITVALMIPRRTTTIVLVTSVIIDVASVILFFFMATMRFRFFIVGIASTIVRPSTGSGWLTVVVAFL</sequence>
<dbReference type="InParanoid" id="A0A0C2WFG9"/>
<accession>A0A0C2WFG9</accession>
<keyword evidence="1" id="KW-0812">Transmembrane</keyword>
<evidence type="ECO:0000313" key="2">
    <source>
        <dbReference type="EMBL" id="KIL60162.1"/>
    </source>
</evidence>
<dbReference type="Proteomes" id="UP000054549">
    <property type="component" value="Unassembled WGS sequence"/>
</dbReference>
<reference evidence="2 3" key="1">
    <citation type="submission" date="2014-04" db="EMBL/GenBank/DDBJ databases">
        <title>Evolutionary Origins and Diversification of the Mycorrhizal Mutualists.</title>
        <authorList>
            <consortium name="DOE Joint Genome Institute"/>
            <consortium name="Mycorrhizal Genomics Consortium"/>
            <person name="Kohler A."/>
            <person name="Kuo A."/>
            <person name="Nagy L.G."/>
            <person name="Floudas D."/>
            <person name="Copeland A."/>
            <person name="Barry K.W."/>
            <person name="Cichocki N."/>
            <person name="Veneault-Fourrey C."/>
            <person name="LaButti K."/>
            <person name="Lindquist E.A."/>
            <person name="Lipzen A."/>
            <person name="Lundell T."/>
            <person name="Morin E."/>
            <person name="Murat C."/>
            <person name="Riley R."/>
            <person name="Ohm R."/>
            <person name="Sun H."/>
            <person name="Tunlid A."/>
            <person name="Henrissat B."/>
            <person name="Grigoriev I.V."/>
            <person name="Hibbett D.S."/>
            <person name="Martin F."/>
        </authorList>
    </citation>
    <scope>NUCLEOTIDE SEQUENCE [LARGE SCALE GENOMIC DNA]</scope>
    <source>
        <strain evidence="2 3">Koide BX008</strain>
    </source>
</reference>
<gene>
    <name evidence="2" type="ORF">M378DRAFT_168448</name>
</gene>
<keyword evidence="3" id="KW-1185">Reference proteome</keyword>
<feature type="transmembrane region" description="Helical" evidence="1">
    <location>
        <begin position="21"/>
        <end position="42"/>
    </location>
</feature>
<keyword evidence="1" id="KW-1133">Transmembrane helix</keyword>
<dbReference type="HOGENOM" id="CLU_2687311_0_0_1"/>
<protein>
    <submittedName>
        <fullName evidence="2">Uncharacterized protein</fullName>
    </submittedName>
</protein>
<evidence type="ECO:0000256" key="1">
    <source>
        <dbReference type="SAM" id="Phobius"/>
    </source>
</evidence>
<dbReference type="EMBL" id="KN818303">
    <property type="protein sequence ID" value="KIL60162.1"/>
    <property type="molecule type" value="Genomic_DNA"/>
</dbReference>
<organism evidence="2 3">
    <name type="scientific">Amanita muscaria (strain Koide BX008)</name>
    <dbReference type="NCBI Taxonomy" id="946122"/>
    <lineage>
        <taxon>Eukaryota</taxon>
        <taxon>Fungi</taxon>
        <taxon>Dikarya</taxon>
        <taxon>Basidiomycota</taxon>
        <taxon>Agaricomycotina</taxon>
        <taxon>Agaricomycetes</taxon>
        <taxon>Agaricomycetidae</taxon>
        <taxon>Agaricales</taxon>
        <taxon>Pluteineae</taxon>
        <taxon>Amanitaceae</taxon>
        <taxon>Amanita</taxon>
    </lineage>
</organism>